<dbReference type="EMBL" id="JABANP010000899">
    <property type="protein sequence ID" value="KAF4678437.1"/>
    <property type="molecule type" value="Genomic_DNA"/>
</dbReference>
<dbReference type="AlphaFoldDB" id="A0A7J6N4E5"/>
<comment type="caution">
    <text evidence="1">The sequence shown here is derived from an EMBL/GenBank/DDBJ whole genome shotgun (WGS) entry which is preliminary data.</text>
</comment>
<evidence type="ECO:0000313" key="1">
    <source>
        <dbReference type="EMBL" id="KAF4678437.1"/>
    </source>
</evidence>
<organism evidence="1 2">
    <name type="scientific">Perkinsus olseni</name>
    <name type="common">Perkinsus atlanticus</name>
    <dbReference type="NCBI Taxonomy" id="32597"/>
    <lineage>
        <taxon>Eukaryota</taxon>
        <taxon>Sar</taxon>
        <taxon>Alveolata</taxon>
        <taxon>Perkinsozoa</taxon>
        <taxon>Perkinsea</taxon>
        <taxon>Perkinsida</taxon>
        <taxon>Perkinsidae</taxon>
        <taxon>Perkinsus</taxon>
    </lineage>
</organism>
<dbReference type="Proteomes" id="UP000541610">
    <property type="component" value="Unassembled WGS sequence"/>
</dbReference>
<evidence type="ECO:0000313" key="2">
    <source>
        <dbReference type="Proteomes" id="UP000541610"/>
    </source>
</evidence>
<accession>A0A7J6N4E5</accession>
<reference evidence="1 2" key="1">
    <citation type="submission" date="2020-04" db="EMBL/GenBank/DDBJ databases">
        <title>Perkinsus olseni comparative genomics.</title>
        <authorList>
            <person name="Bogema D.R."/>
        </authorList>
    </citation>
    <scope>NUCLEOTIDE SEQUENCE [LARGE SCALE GENOMIC DNA]</scope>
    <source>
        <strain evidence="1">00978-12</strain>
    </source>
</reference>
<protein>
    <submittedName>
        <fullName evidence="1">Uncharacterized protein</fullName>
    </submittedName>
</protein>
<name>A0A7J6N4E5_PEROL</name>
<gene>
    <name evidence="1" type="ORF">FOZ60_016586</name>
</gene>
<sequence>MSKHHPAGDLPLAIREVAHLQTISLPEVLSLGPSSFADIENKVMAVQLMNFTKAKEREVVSTQRRQFNQNKRRIQDAPHPYDSILFIRCVASNRMACIINRTIDETRHLLSLHSQLVLGGFALIEEPSDSGSVLSETNLPILHTQQRLSCISINLGLQPNHMPMLMPADAGMYSFSYRTYSLDLRFVGLNYNCCSGPWCDR</sequence>
<proteinExistence type="predicted"/>